<gene>
    <name evidence="18" type="ordered locus">Hoch_3879</name>
</gene>
<organism evidence="18 19">
    <name type="scientific">Haliangium ochraceum (strain DSM 14365 / JCM 11303 / SMP-2)</name>
    <dbReference type="NCBI Taxonomy" id="502025"/>
    <lineage>
        <taxon>Bacteria</taxon>
        <taxon>Pseudomonadati</taxon>
        <taxon>Myxococcota</taxon>
        <taxon>Polyangia</taxon>
        <taxon>Haliangiales</taxon>
        <taxon>Kofleriaceae</taxon>
        <taxon>Haliangium</taxon>
    </lineage>
</organism>
<dbReference type="NCBIfam" id="TIGR00232">
    <property type="entry name" value="tktlase_bact"/>
    <property type="match status" value="1"/>
</dbReference>
<dbReference type="InterPro" id="IPR049557">
    <property type="entry name" value="Transketolase_CS"/>
</dbReference>
<dbReference type="PROSITE" id="PS00801">
    <property type="entry name" value="TRANSKETOLASE_1"/>
    <property type="match status" value="1"/>
</dbReference>
<evidence type="ECO:0000313" key="19">
    <source>
        <dbReference type="Proteomes" id="UP000001880"/>
    </source>
</evidence>
<dbReference type="STRING" id="502025.Hoch_3879"/>
<dbReference type="RefSeq" id="WP_012828977.1">
    <property type="nucleotide sequence ID" value="NC_013440.1"/>
</dbReference>
<keyword evidence="7 15" id="KW-0479">Metal-binding</keyword>
<dbReference type="InterPro" id="IPR005474">
    <property type="entry name" value="Transketolase_N"/>
</dbReference>
<evidence type="ECO:0000256" key="12">
    <source>
        <dbReference type="PIRSR" id="PIRSR605478-1"/>
    </source>
</evidence>
<comment type="similarity">
    <text evidence="3">Belongs to the transketolase family.</text>
</comment>
<feature type="binding site" evidence="14">
    <location>
        <begin position="115"/>
        <end position="117"/>
    </location>
    <ligand>
        <name>thiamine diphosphate</name>
        <dbReference type="ChEBI" id="CHEBI:58937"/>
    </ligand>
</feature>
<proteinExistence type="inferred from homology"/>
<dbReference type="SUPFAM" id="SSF52518">
    <property type="entry name" value="Thiamin diphosphate-binding fold (THDP-binding)"/>
    <property type="match status" value="2"/>
</dbReference>
<feature type="binding site" evidence="13">
    <location>
        <position position="27"/>
    </location>
    <ligand>
        <name>substrate</name>
    </ligand>
</feature>
<feature type="binding site" evidence="15">
    <location>
        <position position="156"/>
    </location>
    <ligand>
        <name>Mg(2+)</name>
        <dbReference type="ChEBI" id="CHEBI:18420"/>
    </ligand>
</feature>
<feature type="binding site" evidence="13">
    <location>
        <position position="473"/>
    </location>
    <ligand>
        <name>substrate</name>
    </ligand>
</feature>
<evidence type="ECO:0000256" key="2">
    <source>
        <dbReference type="ARBA" id="ARBA00001941"/>
    </source>
</evidence>
<evidence type="ECO:0000256" key="5">
    <source>
        <dbReference type="ARBA" id="ARBA00013152"/>
    </source>
</evidence>
<feature type="binding site" evidence="13">
    <location>
        <position position="357"/>
    </location>
    <ligand>
        <name>substrate</name>
    </ligand>
</feature>
<sequence>MDELSKRCIDTIRTLSIDAIETSNSGHPGLPMGAAPMAFVLWDRHLRHNPRDPAWPNRDRFVLSAGHGSMLLYSLLHLTGYGLSIDELKSFRQWGSKTPGHPESFITDGVEATTGPLGQGAANAVGMAMAERHLASRFNRPGHEIVEHYTYALVSDGDIMEGVAAEAASLAGHLGLGRLIYLYDFNNITLDGPASLAFSEDVCKRYEAYGWHVQRVDEGDTDLDAIDAAIAAAKAERERPSLILVNTTIGYGSPKKAGTSSAHGAPLGADETKATKAALGWPTDAAYLVPDEVRAHMAAAGERGATAQTAWQEQMHGYAKAHPELAEAWRQSLACELPAGWDSESIAWDEGAQVATRSAGAKVIQALTAKVPWLLGGDADLGCSTKTLLPGGGDFDGASGAGRNIHFGVREHAMGSICNGMEYHGGVRSYAATFFVFSDYMRPAVRLAALNRLPVIYIWTHDSIGVGEDGPTHQPVEQLMSLRAMPNLHVVRPADARETEEAWRHALVRTDGPTALVFSRQNLPVLARPAAIGEGPHFLARGAYVLVEADKPEAIDVILMATGSEVSLAVAARALLAAEGLSVRVVSMPCMELFRAQSEEYRESVLPAAVRARVSVEAGSTFGWAGWVGLDGESVGLDRFGASAPGEVLMEKFGFTADNIAAAARRTVERNRSRA</sequence>
<dbReference type="InterPro" id="IPR033247">
    <property type="entry name" value="Transketolase_fam"/>
</dbReference>
<evidence type="ECO:0000259" key="17">
    <source>
        <dbReference type="SMART" id="SM00861"/>
    </source>
</evidence>
<feature type="binding site" evidence="13">
    <location>
        <position position="384"/>
    </location>
    <ligand>
        <name>substrate</name>
    </ligand>
</feature>
<comment type="cofactor">
    <cofactor evidence="2">
        <name>Co(2+)</name>
        <dbReference type="ChEBI" id="CHEBI:48828"/>
    </cofactor>
</comment>
<feature type="site" description="Important for catalytic activity" evidence="16">
    <location>
        <position position="263"/>
    </location>
</feature>
<dbReference type="KEGG" id="hoh:Hoch_3879"/>
<feature type="binding site" evidence="13">
    <location>
        <position position="263"/>
    </location>
    <ligand>
        <name>substrate</name>
    </ligand>
</feature>
<dbReference type="FunFam" id="3.40.50.970:FF:000004">
    <property type="entry name" value="Transketolase"/>
    <property type="match status" value="1"/>
</dbReference>
<dbReference type="AlphaFoldDB" id="D0LZB6"/>
<feature type="binding site" evidence="15">
    <location>
        <position position="186"/>
    </location>
    <ligand>
        <name>Mg(2+)</name>
        <dbReference type="ChEBI" id="CHEBI:18420"/>
    </ligand>
</feature>
<evidence type="ECO:0000256" key="3">
    <source>
        <dbReference type="ARBA" id="ARBA00007131"/>
    </source>
</evidence>
<dbReference type="Gene3D" id="3.40.50.970">
    <property type="match status" value="2"/>
</dbReference>
<accession>D0LZB6</accession>
<dbReference type="FunFam" id="3.40.50.920:FF:000003">
    <property type="entry name" value="Transketolase"/>
    <property type="match status" value="1"/>
</dbReference>
<feature type="binding site" evidence="14">
    <location>
        <position position="67"/>
    </location>
    <ligand>
        <name>thiamine diphosphate</name>
        <dbReference type="ChEBI" id="CHEBI:58937"/>
    </ligand>
</feature>
<evidence type="ECO:0000256" key="1">
    <source>
        <dbReference type="ARBA" id="ARBA00001913"/>
    </source>
</evidence>
<feature type="domain" description="Transketolase-like pyrimidine-binding" evidence="17">
    <location>
        <begin position="354"/>
        <end position="525"/>
    </location>
</feature>
<dbReference type="SUPFAM" id="SSF52922">
    <property type="entry name" value="TK C-terminal domain-like"/>
    <property type="match status" value="1"/>
</dbReference>
<dbReference type="eggNOG" id="COG0021">
    <property type="taxonomic scope" value="Bacteria"/>
</dbReference>
<evidence type="ECO:0000256" key="14">
    <source>
        <dbReference type="PIRSR" id="PIRSR605478-3"/>
    </source>
</evidence>
<reference evidence="18 19" key="1">
    <citation type="journal article" date="2010" name="Stand. Genomic Sci.">
        <title>Complete genome sequence of Haliangium ochraceum type strain (SMP-2).</title>
        <authorList>
            <consortium name="US DOE Joint Genome Institute (JGI-PGF)"/>
            <person name="Ivanova N."/>
            <person name="Daum C."/>
            <person name="Lang E."/>
            <person name="Abt B."/>
            <person name="Kopitz M."/>
            <person name="Saunders E."/>
            <person name="Lapidus A."/>
            <person name="Lucas S."/>
            <person name="Glavina Del Rio T."/>
            <person name="Nolan M."/>
            <person name="Tice H."/>
            <person name="Copeland A."/>
            <person name="Cheng J.F."/>
            <person name="Chen F."/>
            <person name="Bruce D."/>
            <person name="Goodwin L."/>
            <person name="Pitluck S."/>
            <person name="Mavromatis K."/>
            <person name="Pati A."/>
            <person name="Mikhailova N."/>
            <person name="Chen A."/>
            <person name="Palaniappan K."/>
            <person name="Land M."/>
            <person name="Hauser L."/>
            <person name="Chang Y.J."/>
            <person name="Jeffries C.D."/>
            <person name="Detter J.C."/>
            <person name="Brettin T."/>
            <person name="Rohde M."/>
            <person name="Goker M."/>
            <person name="Bristow J."/>
            <person name="Markowitz V."/>
            <person name="Eisen J.A."/>
            <person name="Hugenholtz P."/>
            <person name="Kyrpides N.C."/>
            <person name="Klenk H.P."/>
        </authorList>
    </citation>
    <scope>NUCLEOTIDE SEQUENCE [LARGE SCALE GENOMIC DNA]</scope>
    <source>
        <strain evidence="19">DSM 14365 / CIP 107738 / JCM 11303 / AJ 13395 / SMP-2</strain>
    </source>
</reference>
<evidence type="ECO:0000256" key="9">
    <source>
        <dbReference type="ARBA" id="ARBA00023052"/>
    </source>
</evidence>
<dbReference type="CDD" id="cd02012">
    <property type="entry name" value="TPP_TK"/>
    <property type="match status" value="1"/>
</dbReference>
<evidence type="ECO:0000256" key="15">
    <source>
        <dbReference type="PIRSR" id="PIRSR605478-4"/>
    </source>
</evidence>
<feature type="active site" description="Proton donor" evidence="12">
    <location>
        <position position="411"/>
    </location>
</feature>
<dbReference type="InterPro" id="IPR005475">
    <property type="entry name" value="Transketolase-like_Pyr-bd"/>
</dbReference>
<dbReference type="Proteomes" id="UP000001880">
    <property type="component" value="Chromosome"/>
</dbReference>
<comment type="cofactor">
    <cofactor evidence="14">
        <name>thiamine diphosphate</name>
        <dbReference type="ChEBI" id="CHEBI:58937"/>
    </cofactor>
    <text evidence="14">Binds 1 thiamine pyrophosphate per subunit. During the reaction, the substrate forms a covalent intermediate with the cofactor.</text>
</comment>
<dbReference type="SMART" id="SM00861">
    <property type="entry name" value="Transket_pyr"/>
    <property type="match status" value="1"/>
</dbReference>
<keyword evidence="6" id="KW-0808">Transferase</keyword>
<dbReference type="FunFam" id="3.40.50.970:FF:000003">
    <property type="entry name" value="Transketolase"/>
    <property type="match status" value="1"/>
</dbReference>
<evidence type="ECO:0000256" key="16">
    <source>
        <dbReference type="PIRSR" id="PIRSR605478-5"/>
    </source>
</evidence>
<comment type="cofactor">
    <cofactor evidence="1">
        <name>Ca(2+)</name>
        <dbReference type="ChEBI" id="CHEBI:29108"/>
    </cofactor>
</comment>
<dbReference type="Pfam" id="PF02779">
    <property type="entry name" value="Transket_pyr"/>
    <property type="match status" value="1"/>
</dbReference>
<keyword evidence="19" id="KW-1185">Reference proteome</keyword>
<feature type="binding site" evidence="13">
    <location>
        <position position="461"/>
    </location>
    <ligand>
        <name>substrate</name>
    </ligand>
</feature>
<dbReference type="InterPro" id="IPR005478">
    <property type="entry name" value="Transketolase_bac-like"/>
</dbReference>
<feature type="binding site" evidence="15">
    <location>
        <position position="188"/>
    </location>
    <ligand>
        <name>Mg(2+)</name>
        <dbReference type="ChEBI" id="CHEBI:18420"/>
    </ligand>
</feature>
<protein>
    <recommendedName>
        <fullName evidence="5 11">Transketolase</fullName>
        <ecNumber evidence="5 11">2.2.1.1</ecNumber>
    </recommendedName>
</protein>
<evidence type="ECO:0000256" key="13">
    <source>
        <dbReference type="PIRSR" id="PIRSR605478-2"/>
    </source>
</evidence>
<evidence type="ECO:0000256" key="6">
    <source>
        <dbReference type="ARBA" id="ARBA00022679"/>
    </source>
</evidence>
<evidence type="ECO:0000313" key="18">
    <source>
        <dbReference type="EMBL" id="ACY16378.1"/>
    </source>
</evidence>
<feature type="binding site" evidence="13">
    <location>
        <position position="469"/>
    </location>
    <ligand>
        <name>substrate</name>
    </ligand>
</feature>
<comment type="cofactor">
    <cofactor evidence="15">
        <name>Mg(2+)</name>
        <dbReference type="ChEBI" id="CHEBI:18420"/>
    </cofactor>
    <text evidence="15">Binds 1 Mg(2+) ion per subunit. Can also utilize other divalent metal cations, such as Ca(2+), Mn(2+) and Co(2+).</text>
</comment>
<comment type="catalytic activity">
    <reaction evidence="10">
        <text>D-sedoheptulose 7-phosphate + D-glyceraldehyde 3-phosphate = aldehydo-D-ribose 5-phosphate + D-xylulose 5-phosphate</text>
        <dbReference type="Rhea" id="RHEA:10508"/>
        <dbReference type="ChEBI" id="CHEBI:57483"/>
        <dbReference type="ChEBI" id="CHEBI:57737"/>
        <dbReference type="ChEBI" id="CHEBI:58273"/>
        <dbReference type="ChEBI" id="CHEBI:59776"/>
        <dbReference type="EC" id="2.2.1.1"/>
    </reaction>
</comment>
<dbReference type="InterPro" id="IPR009014">
    <property type="entry name" value="Transketo_C/PFOR_II"/>
</dbReference>
<dbReference type="GO" id="GO:0009052">
    <property type="term" value="P:pentose-phosphate shunt, non-oxidative branch"/>
    <property type="evidence" value="ECO:0007669"/>
    <property type="project" value="UniProtKB-ARBA"/>
</dbReference>
<dbReference type="InterPro" id="IPR029061">
    <property type="entry name" value="THDP-binding"/>
</dbReference>
<feature type="site" description="Important for catalytic activity" evidence="16">
    <location>
        <position position="27"/>
    </location>
</feature>
<dbReference type="OrthoDB" id="8732661at2"/>
<feature type="binding site" evidence="14">
    <location>
        <position position="263"/>
    </location>
    <ligand>
        <name>thiamine diphosphate</name>
        <dbReference type="ChEBI" id="CHEBI:58937"/>
    </ligand>
</feature>
<dbReference type="HOGENOM" id="CLU_009227_0_0_7"/>
<dbReference type="InterPro" id="IPR055152">
    <property type="entry name" value="Transketolase-like_C_2"/>
</dbReference>
<evidence type="ECO:0000256" key="4">
    <source>
        <dbReference type="ARBA" id="ARBA00011738"/>
    </source>
</evidence>
<keyword evidence="8 15" id="KW-0460">Magnesium</keyword>
<feature type="binding site" evidence="13">
    <location>
        <position position="520"/>
    </location>
    <ligand>
        <name>substrate</name>
    </ligand>
</feature>
<dbReference type="CDD" id="cd07033">
    <property type="entry name" value="TPP_PYR_DXS_TK_like"/>
    <property type="match status" value="1"/>
</dbReference>
<dbReference type="GO" id="GO:0005829">
    <property type="term" value="C:cytosol"/>
    <property type="evidence" value="ECO:0007669"/>
    <property type="project" value="TreeGrafter"/>
</dbReference>
<dbReference type="Gene3D" id="3.40.50.920">
    <property type="match status" value="1"/>
</dbReference>
<feature type="binding site" evidence="14">
    <location>
        <position position="186"/>
    </location>
    <ligand>
        <name>thiamine diphosphate</name>
        <dbReference type="ChEBI" id="CHEBI:58937"/>
    </ligand>
</feature>
<dbReference type="GO" id="GO:0004802">
    <property type="term" value="F:transketolase activity"/>
    <property type="evidence" value="ECO:0007669"/>
    <property type="project" value="UniProtKB-UniRule"/>
</dbReference>
<dbReference type="EMBL" id="CP001804">
    <property type="protein sequence ID" value="ACY16378.1"/>
    <property type="molecule type" value="Genomic_DNA"/>
</dbReference>
<dbReference type="GO" id="GO:0046872">
    <property type="term" value="F:metal ion binding"/>
    <property type="evidence" value="ECO:0007669"/>
    <property type="project" value="UniProtKB-KW"/>
</dbReference>
<dbReference type="Pfam" id="PF22613">
    <property type="entry name" value="Transketolase_C_1"/>
    <property type="match status" value="1"/>
</dbReference>
<evidence type="ECO:0000256" key="7">
    <source>
        <dbReference type="ARBA" id="ARBA00022723"/>
    </source>
</evidence>
<feature type="binding site" evidence="14">
    <location>
        <position position="157"/>
    </location>
    <ligand>
        <name>thiamine diphosphate</name>
        <dbReference type="ChEBI" id="CHEBI:58937"/>
    </ligand>
</feature>
<dbReference type="PANTHER" id="PTHR43522:SF2">
    <property type="entry name" value="TRANSKETOLASE 1-RELATED"/>
    <property type="match status" value="1"/>
</dbReference>
<evidence type="ECO:0000256" key="11">
    <source>
        <dbReference type="NCBIfam" id="TIGR00232"/>
    </source>
</evidence>
<dbReference type="PANTHER" id="PTHR43522">
    <property type="entry name" value="TRANSKETOLASE"/>
    <property type="match status" value="1"/>
</dbReference>
<comment type="subunit">
    <text evidence="4">Homodimer.</text>
</comment>
<name>D0LZB6_HALO1</name>
<dbReference type="Pfam" id="PF00456">
    <property type="entry name" value="Transketolase_N"/>
    <property type="match status" value="1"/>
</dbReference>
<keyword evidence="9 14" id="KW-0786">Thiamine pyrophosphate</keyword>
<dbReference type="EC" id="2.2.1.1" evidence="5 11"/>
<feature type="binding site" evidence="14">
    <location>
        <position position="437"/>
    </location>
    <ligand>
        <name>thiamine diphosphate</name>
        <dbReference type="ChEBI" id="CHEBI:58937"/>
    </ligand>
</feature>
<evidence type="ECO:0000256" key="8">
    <source>
        <dbReference type="ARBA" id="ARBA00022842"/>
    </source>
</evidence>
<evidence type="ECO:0000256" key="10">
    <source>
        <dbReference type="ARBA" id="ARBA00049473"/>
    </source>
</evidence>